<accession>A0ACB6ZCM3</accession>
<organism evidence="1 2">
    <name type="scientific">Thelephora ganbajun</name>
    <name type="common">Ganba fungus</name>
    <dbReference type="NCBI Taxonomy" id="370292"/>
    <lineage>
        <taxon>Eukaryota</taxon>
        <taxon>Fungi</taxon>
        <taxon>Dikarya</taxon>
        <taxon>Basidiomycota</taxon>
        <taxon>Agaricomycotina</taxon>
        <taxon>Agaricomycetes</taxon>
        <taxon>Thelephorales</taxon>
        <taxon>Thelephoraceae</taxon>
        <taxon>Thelephora</taxon>
    </lineage>
</organism>
<proteinExistence type="predicted"/>
<evidence type="ECO:0000313" key="2">
    <source>
        <dbReference type="Proteomes" id="UP000886501"/>
    </source>
</evidence>
<gene>
    <name evidence="1" type="ORF">BDM02DRAFT_2802209</name>
</gene>
<protein>
    <submittedName>
        <fullName evidence="1">Uncharacterized protein</fullName>
    </submittedName>
</protein>
<keyword evidence="2" id="KW-1185">Reference proteome</keyword>
<evidence type="ECO:0000313" key="1">
    <source>
        <dbReference type="EMBL" id="KAF9647145.1"/>
    </source>
</evidence>
<reference evidence="1" key="2">
    <citation type="journal article" date="2020" name="Nat. Commun.">
        <title>Large-scale genome sequencing of mycorrhizal fungi provides insights into the early evolution of symbiotic traits.</title>
        <authorList>
            <person name="Miyauchi S."/>
            <person name="Kiss E."/>
            <person name="Kuo A."/>
            <person name="Drula E."/>
            <person name="Kohler A."/>
            <person name="Sanchez-Garcia M."/>
            <person name="Morin E."/>
            <person name="Andreopoulos B."/>
            <person name="Barry K.W."/>
            <person name="Bonito G."/>
            <person name="Buee M."/>
            <person name="Carver A."/>
            <person name="Chen C."/>
            <person name="Cichocki N."/>
            <person name="Clum A."/>
            <person name="Culley D."/>
            <person name="Crous P.W."/>
            <person name="Fauchery L."/>
            <person name="Girlanda M."/>
            <person name="Hayes R.D."/>
            <person name="Keri Z."/>
            <person name="LaButti K."/>
            <person name="Lipzen A."/>
            <person name="Lombard V."/>
            <person name="Magnuson J."/>
            <person name="Maillard F."/>
            <person name="Murat C."/>
            <person name="Nolan M."/>
            <person name="Ohm R.A."/>
            <person name="Pangilinan J."/>
            <person name="Pereira M.F."/>
            <person name="Perotto S."/>
            <person name="Peter M."/>
            <person name="Pfister S."/>
            <person name="Riley R."/>
            <person name="Sitrit Y."/>
            <person name="Stielow J.B."/>
            <person name="Szollosi G."/>
            <person name="Zifcakova L."/>
            <person name="Stursova M."/>
            <person name="Spatafora J.W."/>
            <person name="Tedersoo L."/>
            <person name="Vaario L.M."/>
            <person name="Yamada A."/>
            <person name="Yan M."/>
            <person name="Wang P."/>
            <person name="Xu J."/>
            <person name="Bruns T."/>
            <person name="Baldrian P."/>
            <person name="Vilgalys R."/>
            <person name="Dunand C."/>
            <person name="Henrissat B."/>
            <person name="Grigoriev I.V."/>
            <person name="Hibbett D."/>
            <person name="Nagy L.G."/>
            <person name="Martin F.M."/>
        </authorList>
    </citation>
    <scope>NUCLEOTIDE SEQUENCE</scope>
    <source>
        <strain evidence="1">P2</strain>
    </source>
</reference>
<comment type="caution">
    <text evidence="1">The sequence shown here is derived from an EMBL/GenBank/DDBJ whole genome shotgun (WGS) entry which is preliminary data.</text>
</comment>
<dbReference type="EMBL" id="MU118040">
    <property type="protein sequence ID" value="KAF9647145.1"/>
    <property type="molecule type" value="Genomic_DNA"/>
</dbReference>
<sequence length="160" mass="17718">MEDSRISVPLLSTQRSATAMILETRRIKAKSLACVLLLDYVKERPLVMSRHSAAPHPAPSQVEYPPRYTLNGSLPGTLGVAPGHSYSLLPFQHESRPPPSLSNPWASHTTKDAFDETLLDVPPSQWDLRVSSLSIAPDFPILPLEPNGLYYNSWTFSLVV</sequence>
<reference evidence="1" key="1">
    <citation type="submission" date="2019-10" db="EMBL/GenBank/DDBJ databases">
        <authorList>
            <consortium name="DOE Joint Genome Institute"/>
            <person name="Kuo A."/>
            <person name="Miyauchi S."/>
            <person name="Kiss E."/>
            <person name="Drula E."/>
            <person name="Kohler A."/>
            <person name="Sanchez-Garcia M."/>
            <person name="Andreopoulos B."/>
            <person name="Barry K.W."/>
            <person name="Bonito G."/>
            <person name="Buee M."/>
            <person name="Carver A."/>
            <person name="Chen C."/>
            <person name="Cichocki N."/>
            <person name="Clum A."/>
            <person name="Culley D."/>
            <person name="Crous P.W."/>
            <person name="Fauchery L."/>
            <person name="Girlanda M."/>
            <person name="Hayes R."/>
            <person name="Keri Z."/>
            <person name="Labutti K."/>
            <person name="Lipzen A."/>
            <person name="Lombard V."/>
            <person name="Magnuson J."/>
            <person name="Maillard F."/>
            <person name="Morin E."/>
            <person name="Murat C."/>
            <person name="Nolan M."/>
            <person name="Ohm R."/>
            <person name="Pangilinan J."/>
            <person name="Pereira M."/>
            <person name="Perotto S."/>
            <person name="Peter M."/>
            <person name="Riley R."/>
            <person name="Sitrit Y."/>
            <person name="Stielow B."/>
            <person name="Szollosi G."/>
            <person name="Zifcakova L."/>
            <person name="Stursova M."/>
            <person name="Spatafora J.W."/>
            <person name="Tedersoo L."/>
            <person name="Vaario L.-M."/>
            <person name="Yamada A."/>
            <person name="Yan M."/>
            <person name="Wang P."/>
            <person name="Xu J."/>
            <person name="Bruns T."/>
            <person name="Baldrian P."/>
            <person name="Vilgalys R."/>
            <person name="Henrissat B."/>
            <person name="Grigoriev I.V."/>
            <person name="Hibbett D."/>
            <person name="Nagy L.G."/>
            <person name="Martin F.M."/>
        </authorList>
    </citation>
    <scope>NUCLEOTIDE SEQUENCE</scope>
    <source>
        <strain evidence="1">P2</strain>
    </source>
</reference>
<dbReference type="Proteomes" id="UP000886501">
    <property type="component" value="Unassembled WGS sequence"/>
</dbReference>
<name>A0ACB6ZCM3_THEGA</name>